<dbReference type="PANTHER" id="PTHR44757">
    <property type="entry name" value="DIGUANYLATE CYCLASE DGCP"/>
    <property type="match status" value="1"/>
</dbReference>
<evidence type="ECO:0000313" key="17">
    <source>
        <dbReference type="Proteomes" id="UP000650424"/>
    </source>
</evidence>
<dbReference type="CDD" id="cd00130">
    <property type="entry name" value="PAS"/>
    <property type="match status" value="2"/>
</dbReference>
<dbReference type="InterPro" id="IPR029151">
    <property type="entry name" value="Sensor-like_sf"/>
</dbReference>
<dbReference type="InterPro" id="IPR013656">
    <property type="entry name" value="PAS_4"/>
</dbReference>
<evidence type="ECO:0000256" key="7">
    <source>
        <dbReference type="ARBA" id="ARBA00022777"/>
    </source>
</evidence>
<dbReference type="Pfam" id="PF00990">
    <property type="entry name" value="GGDEF"/>
    <property type="match status" value="1"/>
</dbReference>
<dbReference type="PROSITE" id="PS50887">
    <property type="entry name" value="GGDEF"/>
    <property type="match status" value="1"/>
</dbReference>
<proteinExistence type="predicted"/>
<evidence type="ECO:0000259" key="14">
    <source>
        <dbReference type="PROSITE" id="PS50113"/>
    </source>
</evidence>
<dbReference type="SUPFAM" id="SSF55785">
    <property type="entry name" value="PYP-like sensor domain (PAS domain)"/>
    <property type="match status" value="3"/>
</dbReference>
<feature type="transmembrane region" description="Helical" evidence="12">
    <location>
        <begin position="294"/>
        <end position="315"/>
    </location>
</feature>
<keyword evidence="4" id="KW-0808">Transferase</keyword>
<evidence type="ECO:0000256" key="4">
    <source>
        <dbReference type="ARBA" id="ARBA00022679"/>
    </source>
</evidence>
<dbReference type="Gene3D" id="6.10.340.10">
    <property type="match status" value="1"/>
</dbReference>
<evidence type="ECO:0000259" key="15">
    <source>
        <dbReference type="PROSITE" id="PS50887"/>
    </source>
</evidence>
<feature type="domain" description="GGDEF" evidence="15">
    <location>
        <begin position="776"/>
        <end position="909"/>
    </location>
</feature>
<keyword evidence="6" id="KW-0547">Nucleotide-binding</keyword>
<keyword evidence="5 12" id="KW-0812">Transmembrane</keyword>
<feature type="domain" description="PAS" evidence="13">
    <location>
        <begin position="497"/>
        <end position="567"/>
    </location>
</feature>
<dbReference type="InterPro" id="IPR033479">
    <property type="entry name" value="dCache_1"/>
</dbReference>
<dbReference type="NCBIfam" id="TIGR00229">
    <property type="entry name" value="sensory_box"/>
    <property type="match status" value="3"/>
</dbReference>
<dbReference type="InterPro" id="IPR052155">
    <property type="entry name" value="Biofilm_reg_signaling"/>
</dbReference>
<evidence type="ECO:0000256" key="8">
    <source>
        <dbReference type="ARBA" id="ARBA00022840"/>
    </source>
</evidence>
<gene>
    <name evidence="16" type="ORF">H8L32_10190</name>
</gene>
<organism evidence="16 17">
    <name type="scientific">Undibacterium hunanense</name>
    <dbReference type="NCBI Taxonomy" id="2762292"/>
    <lineage>
        <taxon>Bacteria</taxon>
        <taxon>Pseudomonadati</taxon>
        <taxon>Pseudomonadota</taxon>
        <taxon>Betaproteobacteria</taxon>
        <taxon>Burkholderiales</taxon>
        <taxon>Oxalobacteraceae</taxon>
        <taxon>Undibacterium</taxon>
    </lineage>
</organism>
<keyword evidence="10" id="KW-0902">Two-component regulatory system</keyword>
<keyword evidence="7" id="KW-0418">Kinase</keyword>
<dbReference type="SUPFAM" id="SSF103190">
    <property type="entry name" value="Sensory domain-like"/>
    <property type="match status" value="1"/>
</dbReference>
<comment type="caution">
    <text evidence="16">The sequence shown here is derived from an EMBL/GenBank/DDBJ whole genome shotgun (WGS) entry which is preliminary data.</text>
</comment>
<evidence type="ECO:0000256" key="1">
    <source>
        <dbReference type="ARBA" id="ARBA00004651"/>
    </source>
</evidence>
<dbReference type="PROSITE" id="PS50112">
    <property type="entry name" value="PAS"/>
    <property type="match status" value="2"/>
</dbReference>
<dbReference type="Gene3D" id="3.30.450.20">
    <property type="entry name" value="PAS domain"/>
    <property type="match status" value="4"/>
</dbReference>
<evidence type="ECO:0000256" key="12">
    <source>
        <dbReference type="SAM" id="Phobius"/>
    </source>
</evidence>
<dbReference type="InterPro" id="IPR000700">
    <property type="entry name" value="PAS-assoc_C"/>
</dbReference>
<evidence type="ECO:0000256" key="9">
    <source>
        <dbReference type="ARBA" id="ARBA00022989"/>
    </source>
</evidence>
<evidence type="ECO:0000259" key="13">
    <source>
        <dbReference type="PROSITE" id="PS50112"/>
    </source>
</evidence>
<keyword evidence="11 12" id="KW-0472">Membrane</keyword>
<keyword evidence="8" id="KW-0067">ATP-binding</keyword>
<dbReference type="SUPFAM" id="SSF55073">
    <property type="entry name" value="Nucleotide cyclase"/>
    <property type="match status" value="1"/>
</dbReference>
<evidence type="ECO:0000256" key="5">
    <source>
        <dbReference type="ARBA" id="ARBA00022692"/>
    </source>
</evidence>
<dbReference type="SMART" id="SM00091">
    <property type="entry name" value="PAS"/>
    <property type="match status" value="3"/>
</dbReference>
<evidence type="ECO:0000256" key="3">
    <source>
        <dbReference type="ARBA" id="ARBA00022553"/>
    </source>
</evidence>
<protein>
    <submittedName>
        <fullName evidence="16">Diguanylate cyclase</fullName>
    </submittedName>
</protein>
<dbReference type="Gene3D" id="3.30.70.270">
    <property type="match status" value="1"/>
</dbReference>
<feature type="domain" description="PAC" evidence="14">
    <location>
        <begin position="691"/>
        <end position="744"/>
    </location>
</feature>
<evidence type="ECO:0000256" key="6">
    <source>
        <dbReference type="ARBA" id="ARBA00022741"/>
    </source>
</evidence>
<evidence type="ECO:0000313" key="16">
    <source>
        <dbReference type="EMBL" id="MBC3917842.1"/>
    </source>
</evidence>
<keyword evidence="9 12" id="KW-1133">Transmembrane helix</keyword>
<dbReference type="EMBL" id="JACOGF010000004">
    <property type="protein sequence ID" value="MBC3917842.1"/>
    <property type="molecule type" value="Genomic_DNA"/>
</dbReference>
<dbReference type="Pfam" id="PF08448">
    <property type="entry name" value="PAS_4"/>
    <property type="match status" value="3"/>
</dbReference>
<comment type="subcellular location">
    <subcellularLocation>
        <location evidence="1">Cell membrane</location>
        <topology evidence="1">Multi-pass membrane protein</topology>
    </subcellularLocation>
</comment>
<dbReference type="InterPro" id="IPR000014">
    <property type="entry name" value="PAS"/>
</dbReference>
<keyword evidence="2" id="KW-1003">Cell membrane</keyword>
<keyword evidence="17" id="KW-1185">Reference proteome</keyword>
<evidence type="ECO:0000256" key="10">
    <source>
        <dbReference type="ARBA" id="ARBA00023012"/>
    </source>
</evidence>
<reference evidence="16 17" key="1">
    <citation type="submission" date="2020-08" db="EMBL/GenBank/DDBJ databases">
        <title>Novel species isolated from subtropical streams in China.</title>
        <authorList>
            <person name="Lu H."/>
        </authorList>
    </citation>
    <scope>NUCLEOTIDE SEQUENCE [LARGE SCALE GENOMIC DNA]</scope>
    <source>
        <strain evidence="16 17">CY18W</strain>
    </source>
</reference>
<dbReference type="SMART" id="SM00267">
    <property type="entry name" value="GGDEF"/>
    <property type="match status" value="1"/>
</dbReference>
<dbReference type="PANTHER" id="PTHR44757:SF2">
    <property type="entry name" value="BIOFILM ARCHITECTURE MAINTENANCE PROTEIN MBAA"/>
    <property type="match status" value="1"/>
</dbReference>
<accession>A0ABR6ZPL0</accession>
<dbReference type="InterPro" id="IPR029787">
    <property type="entry name" value="Nucleotide_cyclase"/>
</dbReference>
<dbReference type="InterPro" id="IPR043128">
    <property type="entry name" value="Rev_trsase/Diguanyl_cyclase"/>
</dbReference>
<dbReference type="Proteomes" id="UP000650424">
    <property type="component" value="Unassembled WGS sequence"/>
</dbReference>
<name>A0ABR6ZPL0_9BURK</name>
<evidence type="ECO:0000256" key="11">
    <source>
        <dbReference type="ARBA" id="ARBA00023136"/>
    </source>
</evidence>
<feature type="domain" description="PAS" evidence="13">
    <location>
        <begin position="372"/>
        <end position="443"/>
    </location>
</feature>
<dbReference type="Pfam" id="PF02743">
    <property type="entry name" value="dCache_1"/>
    <property type="match status" value="1"/>
</dbReference>
<dbReference type="InterPro" id="IPR035965">
    <property type="entry name" value="PAS-like_dom_sf"/>
</dbReference>
<keyword evidence="3" id="KW-0597">Phosphoprotein</keyword>
<sequence>MSSNRFTRFRDISLKTRLTMAVALFFLLSLALLSWLASSTSEKALEKLIIARQTGLIAAMANDIDQKVELRKNALILLATDLGTDDEDKDKLQDLLMHQKSLGALFDNLGVLDMQGEFLALLHGEEERGKVNLSGRAYFQEVIRQQKLLISSPQKGSVTGRPLVVMCVPVFDGKGTMRYVLAGIIELAQESFLADLAATKIGGNGYIYVTTRQGIFVAHPDSNRILANSREQPDTHQLPETAFSVLEGSLISHNHKNDAAILSYRRLKSVDWMITSAYPTSEAFIVITEVRKDILLAGTALLMILLLLGWWFMYWQLKPLQHLRQKVNRGTSDWIDTLKPDVYPKDEIGDLAKAFDDAMLNRRAAEAALSASENKLRLIADNMSAFIGYIDHQEKYTFANKRIAHLSHMEPAAVIGKTMREVATPEIYDRLVRPHVVKVLNGEWTRYERRIQRYGHWEWDRVTYAPDFNKSGRVEGFFVLVEDITEFKRVQDDLIRSEQRVRTITDNVPAMIAYIDANERYQFCNRNYSQIPGLEPENILGKSILEVFGEPSYRELKERVQQALHGEKVSFERYAYERDIKRYLQYEYVPDINAEGVTTGYYSMVIDITARKQAELKLAASEGLLRTIADNIPAFVSLIDTENRYQFVNRPYEAWFNLPLTKIRCQPVSSLLSGATLQEHLTHYQRAMTGEKTEFETEISIGGKTGHYHATYVPQYDDSGQVVGVNTLINDISDAKAVERQLLALARFDTLTGLPNRNQINERMEQASARSLRTGRLMSVMFLDVDKFKSINDGLGHHAGDLVLQEFASRLKHCIRQTDLAGRLAGDEFVIVLEGLNMHSEADMVASKIVQAMTLPFEIEGKPLMVTTSIGVAISSELNSNAGEMLKKADEALYLAKKAGRNNFKVLQLGANTTA</sequence>
<dbReference type="CDD" id="cd01949">
    <property type="entry name" value="GGDEF"/>
    <property type="match status" value="1"/>
</dbReference>
<dbReference type="CDD" id="cd12912">
    <property type="entry name" value="PDC2_MCP_like"/>
    <property type="match status" value="1"/>
</dbReference>
<feature type="domain" description="PAC" evidence="14">
    <location>
        <begin position="440"/>
        <end position="496"/>
    </location>
</feature>
<dbReference type="PROSITE" id="PS50113">
    <property type="entry name" value="PAC"/>
    <property type="match status" value="2"/>
</dbReference>
<dbReference type="InterPro" id="IPR000160">
    <property type="entry name" value="GGDEF_dom"/>
</dbReference>
<evidence type="ECO:0000256" key="2">
    <source>
        <dbReference type="ARBA" id="ARBA00022475"/>
    </source>
</evidence>
<dbReference type="RefSeq" id="WP_186947077.1">
    <property type="nucleotide sequence ID" value="NZ_JACOGF010000004.1"/>
</dbReference>
<dbReference type="CDD" id="cd12914">
    <property type="entry name" value="PDC1_DGC_like"/>
    <property type="match status" value="1"/>
</dbReference>
<dbReference type="NCBIfam" id="TIGR00254">
    <property type="entry name" value="GGDEF"/>
    <property type="match status" value="1"/>
</dbReference>